<organism evidence="1 2">
    <name type="scientific">Pleurodeles waltl</name>
    <name type="common">Iberian ribbed newt</name>
    <dbReference type="NCBI Taxonomy" id="8319"/>
    <lineage>
        <taxon>Eukaryota</taxon>
        <taxon>Metazoa</taxon>
        <taxon>Chordata</taxon>
        <taxon>Craniata</taxon>
        <taxon>Vertebrata</taxon>
        <taxon>Euteleostomi</taxon>
        <taxon>Amphibia</taxon>
        <taxon>Batrachia</taxon>
        <taxon>Caudata</taxon>
        <taxon>Salamandroidea</taxon>
        <taxon>Salamandridae</taxon>
        <taxon>Pleurodelinae</taxon>
        <taxon>Pleurodeles</taxon>
    </lineage>
</organism>
<evidence type="ECO:0000313" key="2">
    <source>
        <dbReference type="Proteomes" id="UP001066276"/>
    </source>
</evidence>
<name>A0AAV7QMS2_PLEWA</name>
<keyword evidence="2" id="KW-1185">Reference proteome</keyword>
<evidence type="ECO:0000313" key="1">
    <source>
        <dbReference type="EMBL" id="KAJ1141779.1"/>
    </source>
</evidence>
<sequence length="75" mass="8578">MEDLLDVEETLPGRKRIVKKSHMMDWRFGAGSSSEEFSSWGLLKSVLTNQIFLLCHVIFANANVVANNCCLEYRK</sequence>
<gene>
    <name evidence="1" type="ORF">NDU88_008107</name>
</gene>
<dbReference type="AlphaFoldDB" id="A0AAV7QMS2"/>
<reference evidence="1" key="1">
    <citation type="journal article" date="2022" name="bioRxiv">
        <title>Sequencing and chromosome-scale assembly of the giantPleurodeles waltlgenome.</title>
        <authorList>
            <person name="Brown T."/>
            <person name="Elewa A."/>
            <person name="Iarovenko S."/>
            <person name="Subramanian E."/>
            <person name="Araus A.J."/>
            <person name="Petzold A."/>
            <person name="Susuki M."/>
            <person name="Suzuki K.-i.T."/>
            <person name="Hayashi T."/>
            <person name="Toyoda A."/>
            <person name="Oliveira C."/>
            <person name="Osipova E."/>
            <person name="Leigh N.D."/>
            <person name="Simon A."/>
            <person name="Yun M.H."/>
        </authorList>
    </citation>
    <scope>NUCLEOTIDE SEQUENCE</scope>
    <source>
        <strain evidence="1">20211129_DDA</strain>
        <tissue evidence="1">Liver</tissue>
    </source>
</reference>
<dbReference type="Proteomes" id="UP001066276">
    <property type="component" value="Chromosome 6"/>
</dbReference>
<comment type="caution">
    <text evidence="1">The sequence shown here is derived from an EMBL/GenBank/DDBJ whole genome shotgun (WGS) entry which is preliminary data.</text>
</comment>
<protein>
    <submittedName>
        <fullName evidence="1">Uncharacterized protein</fullName>
    </submittedName>
</protein>
<proteinExistence type="predicted"/>
<accession>A0AAV7QMS2</accession>
<dbReference type="EMBL" id="JANPWB010000010">
    <property type="protein sequence ID" value="KAJ1141779.1"/>
    <property type="molecule type" value="Genomic_DNA"/>
</dbReference>